<dbReference type="SUPFAM" id="SSF52799">
    <property type="entry name" value="(Phosphotyrosine protein) phosphatases II"/>
    <property type="match status" value="1"/>
</dbReference>
<gene>
    <name evidence="3" type="ORF">FHR36_005400</name>
</gene>
<dbReference type="InterPro" id="IPR029021">
    <property type="entry name" value="Prot-tyrosine_phosphatase-like"/>
</dbReference>
<dbReference type="EMBL" id="JAMZDX010000005">
    <property type="protein sequence ID" value="MCP2312234.1"/>
    <property type="molecule type" value="Genomic_DNA"/>
</dbReference>
<reference evidence="3 4" key="1">
    <citation type="submission" date="2022-06" db="EMBL/GenBank/DDBJ databases">
        <title>Sequencing the genomes of 1000 actinobacteria strains.</title>
        <authorList>
            <person name="Klenk H.-P."/>
        </authorList>
    </citation>
    <scope>NUCLEOTIDE SEQUENCE [LARGE SCALE GENOMIC DNA]</scope>
    <source>
        <strain evidence="3 4">DSM 41656</strain>
    </source>
</reference>
<dbReference type="PROSITE" id="PS00383">
    <property type="entry name" value="TYR_PHOSPHATASE_1"/>
    <property type="match status" value="1"/>
</dbReference>
<dbReference type="InterPro" id="IPR026893">
    <property type="entry name" value="Tyr/Ser_Pase_IphP-type"/>
</dbReference>
<dbReference type="Gene3D" id="3.90.190.10">
    <property type="entry name" value="Protein tyrosine phosphatase superfamily"/>
    <property type="match status" value="1"/>
</dbReference>
<comment type="caution">
    <text evidence="3">The sequence shown here is derived from an EMBL/GenBank/DDBJ whole genome shotgun (WGS) entry which is preliminary data.</text>
</comment>
<keyword evidence="4" id="KW-1185">Reference proteome</keyword>
<organism evidence="3 4">
    <name type="scientific">Kitasatospora paracochleata</name>
    <dbReference type="NCBI Taxonomy" id="58354"/>
    <lineage>
        <taxon>Bacteria</taxon>
        <taxon>Bacillati</taxon>
        <taxon>Actinomycetota</taxon>
        <taxon>Actinomycetes</taxon>
        <taxon>Kitasatosporales</taxon>
        <taxon>Streptomycetaceae</taxon>
        <taxon>Kitasatospora</taxon>
    </lineage>
</organism>
<dbReference type="PANTHER" id="PTHR31126">
    <property type="entry name" value="TYROSINE-PROTEIN PHOSPHATASE"/>
    <property type="match status" value="1"/>
</dbReference>
<feature type="domain" description="Tyrosine specific protein phosphatases" evidence="2">
    <location>
        <begin position="119"/>
        <end position="166"/>
    </location>
</feature>
<comment type="similarity">
    <text evidence="1">Belongs to the protein-tyrosine phosphatase family.</text>
</comment>
<dbReference type="PANTHER" id="PTHR31126:SF1">
    <property type="entry name" value="TYROSINE SPECIFIC PROTEIN PHOSPHATASES DOMAIN-CONTAINING PROTEIN"/>
    <property type="match status" value="1"/>
</dbReference>
<dbReference type="InterPro" id="IPR016130">
    <property type="entry name" value="Tyr_Pase_AS"/>
</dbReference>
<dbReference type="GO" id="GO:0004725">
    <property type="term" value="F:protein tyrosine phosphatase activity"/>
    <property type="evidence" value="ECO:0007669"/>
    <property type="project" value="UniProtKB-EC"/>
</dbReference>
<keyword evidence="3" id="KW-0378">Hydrolase</keyword>
<dbReference type="Pfam" id="PF13350">
    <property type="entry name" value="Y_phosphatase3"/>
    <property type="match status" value="1"/>
</dbReference>
<dbReference type="EC" id="3.1.3.48" evidence="3"/>
<name>A0ABT1J476_9ACTN</name>
<proteinExistence type="inferred from homology"/>
<dbReference type="Proteomes" id="UP001206483">
    <property type="component" value="Unassembled WGS sequence"/>
</dbReference>
<evidence type="ECO:0000313" key="4">
    <source>
        <dbReference type="Proteomes" id="UP001206483"/>
    </source>
</evidence>
<protein>
    <submittedName>
        <fullName evidence="3">Protein-tyrosine phosphatase</fullName>
        <ecNumber evidence="3">3.1.3.48</ecNumber>
    </submittedName>
</protein>
<evidence type="ECO:0000256" key="1">
    <source>
        <dbReference type="ARBA" id="ARBA00009580"/>
    </source>
</evidence>
<dbReference type="PROSITE" id="PS50056">
    <property type="entry name" value="TYR_PHOSPHATASE_2"/>
    <property type="match status" value="1"/>
</dbReference>
<sequence>MMIRHLEFDRLHNFRDLGGYRTADGRTVRPQRLYRSDSLGKLAGDDTERFTQLGIRTVIDLRYPWEIEQAGRAPELPGVDWHNLSIEHRPYDQAALGPDIDPAVFLAGKFAEVTEDGVTEIAEALRVIAAADSAPLVFHCASGKDRTGIIAALVLTLLGVDEEQIVADFALTGLATDRLVADWRERHPGRELGWPGYGRAPAELMERFLADLTAAHGSPYAYATATLGLDGSTVQALRAHLLE</sequence>
<evidence type="ECO:0000259" key="2">
    <source>
        <dbReference type="PROSITE" id="PS50056"/>
    </source>
</evidence>
<dbReference type="InterPro" id="IPR000387">
    <property type="entry name" value="Tyr_Pase_dom"/>
</dbReference>
<accession>A0ABT1J476</accession>
<evidence type="ECO:0000313" key="3">
    <source>
        <dbReference type="EMBL" id="MCP2312234.1"/>
    </source>
</evidence>